<dbReference type="InterPro" id="IPR036291">
    <property type="entry name" value="NAD(P)-bd_dom_sf"/>
</dbReference>
<accession>U2YNU4</accession>
<dbReference type="GO" id="GO:0016491">
    <property type="term" value="F:oxidoreductase activity"/>
    <property type="evidence" value="ECO:0007669"/>
    <property type="project" value="UniProtKB-KW"/>
</dbReference>
<evidence type="ECO:0000256" key="1">
    <source>
        <dbReference type="ARBA" id="ARBA00006484"/>
    </source>
</evidence>
<reference evidence="3 4" key="1">
    <citation type="submission" date="2013-09" db="EMBL/GenBank/DDBJ databases">
        <title>Whole genome shotgun sequence of Novosphingobium tardaugens NBRC 16725.</title>
        <authorList>
            <person name="Isaki S."/>
            <person name="Hosoyama A."/>
            <person name="Tsuchikane K."/>
            <person name="Katsumata H."/>
            <person name="Ando Y."/>
            <person name="Yamazaki S."/>
            <person name="Fujita N."/>
        </authorList>
    </citation>
    <scope>NUCLEOTIDE SEQUENCE [LARGE SCALE GENOMIC DNA]</scope>
    <source>
        <strain evidence="3 4">NBRC 16725</strain>
    </source>
</reference>
<comment type="caution">
    <text evidence="3">The sequence shown here is derived from an EMBL/GenBank/DDBJ whole genome shotgun (WGS) entry which is preliminary data.</text>
</comment>
<dbReference type="RefSeq" id="WP_021691080.1">
    <property type="nucleotide sequence ID" value="NZ_BASZ01000008.1"/>
</dbReference>
<dbReference type="AlphaFoldDB" id="U2YNU4"/>
<keyword evidence="4" id="KW-1185">Reference proteome</keyword>
<dbReference type="PANTHER" id="PTHR43477:SF1">
    <property type="entry name" value="DIHYDROANTICAPSIN 7-DEHYDROGENASE"/>
    <property type="match status" value="1"/>
</dbReference>
<dbReference type="SUPFAM" id="SSF51735">
    <property type="entry name" value="NAD(P)-binding Rossmann-fold domains"/>
    <property type="match status" value="1"/>
</dbReference>
<evidence type="ECO:0000256" key="2">
    <source>
        <dbReference type="ARBA" id="ARBA00023002"/>
    </source>
</evidence>
<dbReference type="EMBL" id="BASZ01000008">
    <property type="protein sequence ID" value="GAD50262.1"/>
    <property type="molecule type" value="Genomic_DNA"/>
</dbReference>
<comment type="similarity">
    <text evidence="1">Belongs to the short-chain dehydrogenases/reductases (SDR) family.</text>
</comment>
<sequence>MDLWSYKGKRCVVVGCYSGIGEATARELVRLGGEVHGFDVKPSPVDLASFTTCDLRKRDDIDAALAGIAGPIDALFYCAGLPQTFPGIEVVQVNFLSVRYLIERALPKMQRGGAIAIIASTAGNGYVMRLPTVLEIADTPDYDAGLAWAESHLPELGDPYAFAKEAVIVWALRRSQTLIADGIRLNLLSPGPTVSGMTKDFEAVSSPAIIDVYTAPINRRSSSAEQAYPLIFLNSDGASYVNGTNFIADGGFTSGMQFGMIDLDGMLQKAISA</sequence>
<dbReference type="PRINTS" id="PR00081">
    <property type="entry name" value="GDHRDH"/>
</dbReference>
<protein>
    <submittedName>
        <fullName evidence="3">Putative oxidoreductase</fullName>
    </submittedName>
</protein>
<dbReference type="Pfam" id="PF00106">
    <property type="entry name" value="adh_short"/>
    <property type="match status" value="1"/>
</dbReference>
<organism evidence="3 4">
    <name type="scientific">Caenibius tardaugens NBRC 16725</name>
    <dbReference type="NCBI Taxonomy" id="1219035"/>
    <lineage>
        <taxon>Bacteria</taxon>
        <taxon>Pseudomonadati</taxon>
        <taxon>Pseudomonadota</taxon>
        <taxon>Alphaproteobacteria</taxon>
        <taxon>Sphingomonadales</taxon>
        <taxon>Erythrobacteraceae</taxon>
        <taxon>Caenibius</taxon>
    </lineage>
</organism>
<dbReference type="PANTHER" id="PTHR43477">
    <property type="entry name" value="DIHYDROANTICAPSIN 7-DEHYDROGENASE"/>
    <property type="match status" value="1"/>
</dbReference>
<evidence type="ECO:0000313" key="4">
    <source>
        <dbReference type="Proteomes" id="UP000016568"/>
    </source>
</evidence>
<gene>
    <name evidence="3" type="ORF">NT2_08_00490</name>
</gene>
<dbReference type="InterPro" id="IPR002347">
    <property type="entry name" value="SDR_fam"/>
</dbReference>
<dbReference type="InterPro" id="IPR051122">
    <property type="entry name" value="SDR_DHRS6-like"/>
</dbReference>
<dbReference type="Pfam" id="PF13561">
    <property type="entry name" value="adh_short_C2"/>
    <property type="match status" value="1"/>
</dbReference>
<evidence type="ECO:0000313" key="3">
    <source>
        <dbReference type="EMBL" id="GAD50262.1"/>
    </source>
</evidence>
<dbReference type="eggNOG" id="COG1028">
    <property type="taxonomic scope" value="Bacteria"/>
</dbReference>
<name>U2YNU4_9SPHN</name>
<proteinExistence type="inferred from homology"/>
<dbReference type="Proteomes" id="UP000016568">
    <property type="component" value="Unassembled WGS sequence"/>
</dbReference>
<keyword evidence="2" id="KW-0560">Oxidoreductase</keyword>
<dbReference type="NCBIfam" id="NF009092">
    <property type="entry name" value="PRK12428.1"/>
    <property type="match status" value="1"/>
</dbReference>
<dbReference type="Gene3D" id="3.40.50.720">
    <property type="entry name" value="NAD(P)-binding Rossmann-like Domain"/>
    <property type="match status" value="1"/>
</dbReference>